<organism evidence="2 3">
    <name type="scientific">Aplosporella prunicola CBS 121167</name>
    <dbReference type="NCBI Taxonomy" id="1176127"/>
    <lineage>
        <taxon>Eukaryota</taxon>
        <taxon>Fungi</taxon>
        <taxon>Dikarya</taxon>
        <taxon>Ascomycota</taxon>
        <taxon>Pezizomycotina</taxon>
        <taxon>Dothideomycetes</taxon>
        <taxon>Dothideomycetes incertae sedis</taxon>
        <taxon>Botryosphaeriales</taxon>
        <taxon>Aplosporellaceae</taxon>
        <taxon>Aplosporella</taxon>
    </lineage>
</organism>
<dbReference type="AlphaFoldDB" id="A0A6A6BKJ6"/>
<protein>
    <recommendedName>
        <fullName evidence="4">Mitochondrial glyco protein</fullName>
    </recommendedName>
</protein>
<dbReference type="PANTHER" id="PTHR10826:SF1">
    <property type="entry name" value="COMPLEMENT COMPONENT 1 Q SUBCOMPONENT-BINDING PROTEIN, MITOCHONDRIAL"/>
    <property type="match status" value="1"/>
</dbReference>
<feature type="compositionally biased region" description="Acidic residues" evidence="1">
    <location>
        <begin position="186"/>
        <end position="196"/>
    </location>
</feature>
<dbReference type="Proteomes" id="UP000799438">
    <property type="component" value="Unassembled WGS sequence"/>
</dbReference>
<keyword evidence="3" id="KW-1185">Reference proteome</keyword>
<dbReference type="InterPro" id="IPR036561">
    <property type="entry name" value="MAM33_sf"/>
</dbReference>
<feature type="compositionally biased region" description="Basic and acidic residues" evidence="1">
    <location>
        <begin position="174"/>
        <end position="185"/>
    </location>
</feature>
<dbReference type="RefSeq" id="XP_033400351.1">
    <property type="nucleotide sequence ID" value="XM_033538798.1"/>
</dbReference>
<accession>A0A6A6BKJ6</accession>
<dbReference type="GeneID" id="54296294"/>
<dbReference type="OrthoDB" id="278212at2759"/>
<sequence>MLSLRTIARSAPRSAARLSTKAARPQLFKPAALRAVWKPTSAPRLASAFHTTVPKRDVQESLVAKLDSELNLEEDVGEPSNYSTNIKDYLEASQFKIEDILGQEEVTLTRKFNNETIRVTFTIADLAEPQEPFDEESDEAMYDEAEEIDEQSGGANTKGSVNRGRTPGGNIRVAPEDKVSPADRPEFEDEYADDEPLTPSFPAHAVIRVTKDGQQGALCIEAVAQDSSFTISNVHYYADAENADPKTADKDYARRNLYPGPMFGNLDEDLQILLEEYLEERGVDTRMALFIPDYIDYKEQKEYLNWLKNVKGFVSA</sequence>
<gene>
    <name evidence="2" type="ORF">K452DRAFT_266620</name>
</gene>
<dbReference type="EMBL" id="ML995479">
    <property type="protein sequence ID" value="KAF2144639.1"/>
    <property type="molecule type" value="Genomic_DNA"/>
</dbReference>
<dbReference type="GO" id="GO:0042256">
    <property type="term" value="P:cytosolic ribosome assembly"/>
    <property type="evidence" value="ECO:0007669"/>
    <property type="project" value="TreeGrafter"/>
</dbReference>
<feature type="compositionally biased region" description="Acidic residues" evidence="1">
    <location>
        <begin position="131"/>
        <end position="150"/>
    </location>
</feature>
<feature type="region of interest" description="Disordered" evidence="1">
    <location>
        <begin position="128"/>
        <end position="199"/>
    </location>
</feature>
<evidence type="ECO:0008006" key="4">
    <source>
        <dbReference type="Google" id="ProtNLM"/>
    </source>
</evidence>
<dbReference type="Pfam" id="PF02330">
    <property type="entry name" value="MAM33"/>
    <property type="match status" value="1"/>
</dbReference>
<dbReference type="SUPFAM" id="SSF54529">
    <property type="entry name" value="Mitochondrial glycoprotein MAM33-like"/>
    <property type="match status" value="1"/>
</dbReference>
<dbReference type="PANTHER" id="PTHR10826">
    <property type="entry name" value="COMPLEMENT COMPONENT 1"/>
    <property type="match status" value="1"/>
</dbReference>
<evidence type="ECO:0000313" key="2">
    <source>
        <dbReference type="EMBL" id="KAF2144639.1"/>
    </source>
</evidence>
<proteinExistence type="predicted"/>
<reference evidence="2" key="1">
    <citation type="journal article" date="2020" name="Stud. Mycol.">
        <title>101 Dothideomycetes genomes: a test case for predicting lifestyles and emergence of pathogens.</title>
        <authorList>
            <person name="Haridas S."/>
            <person name="Albert R."/>
            <person name="Binder M."/>
            <person name="Bloem J."/>
            <person name="Labutti K."/>
            <person name="Salamov A."/>
            <person name="Andreopoulos B."/>
            <person name="Baker S."/>
            <person name="Barry K."/>
            <person name="Bills G."/>
            <person name="Bluhm B."/>
            <person name="Cannon C."/>
            <person name="Castanera R."/>
            <person name="Culley D."/>
            <person name="Daum C."/>
            <person name="Ezra D."/>
            <person name="Gonzalez J."/>
            <person name="Henrissat B."/>
            <person name="Kuo A."/>
            <person name="Liang C."/>
            <person name="Lipzen A."/>
            <person name="Lutzoni F."/>
            <person name="Magnuson J."/>
            <person name="Mondo S."/>
            <person name="Nolan M."/>
            <person name="Ohm R."/>
            <person name="Pangilinan J."/>
            <person name="Park H.-J."/>
            <person name="Ramirez L."/>
            <person name="Alfaro M."/>
            <person name="Sun H."/>
            <person name="Tritt A."/>
            <person name="Yoshinaga Y."/>
            <person name="Zwiers L.-H."/>
            <person name="Turgeon B."/>
            <person name="Goodwin S."/>
            <person name="Spatafora J."/>
            <person name="Crous P."/>
            <person name="Grigoriev I."/>
        </authorList>
    </citation>
    <scope>NUCLEOTIDE SEQUENCE</scope>
    <source>
        <strain evidence="2">CBS 121167</strain>
    </source>
</reference>
<evidence type="ECO:0000256" key="1">
    <source>
        <dbReference type="SAM" id="MobiDB-lite"/>
    </source>
</evidence>
<dbReference type="InterPro" id="IPR003428">
    <property type="entry name" value="MAM33"/>
</dbReference>
<evidence type="ECO:0000313" key="3">
    <source>
        <dbReference type="Proteomes" id="UP000799438"/>
    </source>
</evidence>
<name>A0A6A6BKJ6_9PEZI</name>
<dbReference type="Gene3D" id="3.10.280.10">
    <property type="entry name" value="Mitochondrial glycoprotein"/>
    <property type="match status" value="1"/>
</dbReference>
<dbReference type="GO" id="GO:0005759">
    <property type="term" value="C:mitochondrial matrix"/>
    <property type="evidence" value="ECO:0007669"/>
    <property type="project" value="InterPro"/>
</dbReference>